<keyword evidence="2" id="KW-1185">Reference proteome</keyword>
<protein>
    <submittedName>
        <fullName evidence="1">Uncharacterized protein</fullName>
    </submittedName>
</protein>
<sequence>MVLASEYESHIAILSSPGMGHVIPLFVLAKRLATQHGFHVSFLNITTEASAAQNHLLHSPNLPSGLQIVDLPVVDLSNLVDVNTPVVTRISLNVQESLRCLKTLLANLNPNLLIIDLFCTQAFDVCNELSIPVYTFFTPSTRLLAFSLFLPKLDRDVEGEFVDLPEPVQVPGCSPIRTEDLLDQVRNRKIDEYKWYLYHLSKVKMAAGIFLNAWEDLEPVPVRAIREHPFYQQIPTPTVYPDMSYIATHKLGSGKTQLKIDLAG</sequence>
<name>A0ACB9KJ49_BAUVA</name>
<evidence type="ECO:0000313" key="1">
    <source>
        <dbReference type="EMBL" id="KAI4297204.1"/>
    </source>
</evidence>
<accession>A0ACB9KJ49</accession>
<dbReference type="EMBL" id="CM039439">
    <property type="protein sequence ID" value="KAI4297204.1"/>
    <property type="molecule type" value="Genomic_DNA"/>
</dbReference>
<dbReference type="Proteomes" id="UP000828941">
    <property type="component" value="Chromosome 14"/>
</dbReference>
<comment type="caution">
    <text evidence="1">The sequence shown here is derived from an EMBL/GenBank/DDBJ whole genome shotgun (WGS) entry which is preliminary data.</text>
</comment>
<evidence type="ECO:0000313" key="2">
    <source>
        <dbReference type="Proteomes" id="UP000828941"/>
    </source>
</evidence>
<gene>
    <name evidence="1" type="ORF">L6164_037099</name>
</gene>
<organism evidence="1 2">
    <name type="scientific">Bauhinia variegata</name>
    <name type="common">Purple orchid tree</name>
    <name type="synonym">Phanera variegata</name>
    <dbReference type="NCBI Taxonomy" id="167791"/>
    <lineage>
        <taxon>Eukaryota</taxon>
        <taxon>Viridiplantae</taxon>
        <taxon>Streptophyta</taxon>
        <taxon>Embryophyta</taxon>
        <taxon>Tracheophyta</taxon>
        <taxon>Spermatophyta</taxon>
        <taxon>Magnoliopsida</taxon>
        <taxon>eudicotyledons</taxon>
        <taxon>Gunneridae</taxon>
        <taxon>Pentapetalae</taxon>
        <taxon>rosids</taxon>
        <taxon>fabids</taxon>
        <taxon>Fabales</taxon>
        <taxon>Fabaceae</taxon>
        <taxon>Cercidoideae</taxon>
        <taxon>Cercideae</taxon>
        <taxon>Bauhiniinae</taxon>
        <taxon>Bauhinia</taxon>
    </lineage>
</organism>
<reference evidence="1 2" key="1">
    <citation type="journal article" date="2022" name="DNA Res.">
        <title>Chromosomal-level genome assembly of the orchid tree Bauhinia variegata (Leguminosae; Cercidoideae) supports the allotetraploid origin hypothesis of Bauhinia.</title>
        <authorList>
            <person name="Zhong Y."/>
            <person name="Chen Y."/>
            <person name="Zheng D."/>
            <person name="Pang J."/>
            <person name="Liu Y."/>
            <person name="Luo S."/>
            <person name="Meng S."/>
            <person name="Qian L."/>
            <person name="Wei D."/>
            <person name="Dai S."/>
            <person name="Zhou R."/>
        </authorList>
    </citation>
    <scope>NUCLEOTIDE SEQUENCE [LARGE SCALE GENOMIC DNA]</scope>
    <source>
        <strain evidence="1">BV-YZ2020</strain>
    </source>
</reference>
<proteinExistence type="predicted"/>